<dbReference type="Pfam" id="PF14223">
    <property type="entry name" value="Retrotran_gag_2"/>
    <property type="match status" value="1"/>
</dbReference>
<dbReference type="OrthoDB" id="1932348at2759"/>
<accession>A0A8J5XXY1</accession>
<dbReference type="AlphaFoldDB" id="A0A8J5XXY1"/>
<reference evidence="1 2" key="1">
    <citation type="journal article" date="2021" name="bioRxiv">
        <title>The Gossypium anomalum genome as a resource for cotton improvement and evolutionary analysis of hybrid incompatibility.</title>
        <authorList>
            <person name="Grover C.E."/>
            <person name="Yuan D."/>
            <person name="Arick M.A."/>
            <person name="Miller E.R."/>
            <person name="Hu G."/>
            <person name="Peterson D.G."/>
            <person name="Wendel J.F."/>
            <person name="Udall J.A."/>
        </authorList>
    </citation>
    <scope>NUCLEOTIDE SEQUENCE [LARGE SCALE GENOMIC DNA]</scope>
    <source>
        <strain evidence="1">JFW-Udall</strain>
        <tissue evidence="1">Leaf</tissue>
    </source>
</reference>
<dbReference type="EMBL" id="JAHUZN010000013">
    <property type="protein sequence ID" value="KAG8472829.1"/>
    <property type="molecule type" value="Genomic_DNA"/>
</dbReference>
<dbReference type="PANTHER" id="PTHR34676:SF8">
    <property type="entry name" value="TRANSMEMBRANE PROTEIN"/>
    <property type="match status" value="1"/>
</dbReference>
<dbReference type="PANTHER" id="PTHR34676">
    <property type="entry name" value="DUF4219 DOMAIN-CONTAINING PROTEIN-RELATED"/>
    <property type="match status" value="1"/>
</dbReference>
<dbReference type="Proteomes" id="UP000701853">
    <property type="component" value="Chromosome 13"/>
</dbReference>
<comment type="caution">
    <text evidence="1">The sequence shown here is derived from an EMBL/GenBank/DDBJ whole genome shotgun (WGS) entry which is preliminary data.</text>
</comment>
<proteinExistence type="predicted"/>
<evidence type="ECO:0008006" key="3">
    <source>
        <dbReference type="Google" id="ProtNLM"/>
    </source>
</evidence>
<gene>
    <name evidence="1" type="ORF">CXB51_034702</name>
</gene>
<protein>
    <recommendedName>
        <fullName evidence="3">UBN2 domain-containing protein</fullName>
    </recommendedName>
</protein>
<evidence type="ECO:0000313" key="2">
    <source>
        <dbReference type="Proteomes" id="UP000701853"/>
    </source>
</evidence>
<keyword evidence="2" id="KW-1185">Reference proteome</keyword>
<sequence>MVLPPIEKSSSAKKIWDKLKVIHKGTSRVKESKAKPEEGINEMYDRFTHIINGLQALGKTYPNKEMVKKMLNSLPTSWEPKVTVIEESKDLNSLSLDEFIGSLLTYEMKINYNAKEIKKF</sequence>
<name>A0A8J5XXY1_9ROSI</name>
<organism evidence="1 2">
    <name type="scientific">Gossypium anomalum</name>
    <dbReference type="NCBI Taxonomy" id="47600"/>
    <lineage>
        <taxon>Eukaryota</taxon>
        <taxon>Viridiplantae</taxon>
        <taxon>Streptophyta</taxon>
        <taxon>Embryophyta</taxon>
        <taxon>Tracheophyta</taxon>
        <taxon>Spermatophyta</taxon>
        <taxon>Magnoliopsida</taxon>
        <taxon>eudicotyledons</taxon>
        <taxon>Gunneridae</taxon>
        <taxon>Pentapetalae</taxon>
        <taxon>rosids</taxon>
        <taxon>malvids</taxon>
        <taxon>Malvales</taxon>
        <taxon>Malvaceae</taxon>
        <taxon>Malvoideae</taxon>
        <taxon>Gossypium</taxon>
    </lineage>
</organism>
<evidence type="ECO:0000313" key="1">
    <source>
        <dbReference type="EMBL" id="KAG8472829.1"/>
    </source>
</evidence>